<evidence type="ECO:0000313" key="1">
    <source>
        <dbReference type="EMBL" id="MCC3803841.1"/>
    </source>
</evidence>
<comment type="caution">
    <text evidence="1">The sequence shown here is derived from an EMBL/GenBank/DDBJ whole genome shotgun (WGS) entry which is preliminary data.</text>
</comment>
<name>A0A9Q3UAS2_VIBPH</name>
<proteinExistence type="predicted"/>
<reference evidence="1" key="1">
    <citation type="submission" date="2020-09" db="EMBL/GenBank/DDBJ databases">
        <title>Genome sequence of Vibrio parahaemolyticus isolates.</title>
        <authorList>
            <person name="Hammerl J.A."/>
            <person name="Strauch E."/>
        </authorList>
    </citation>
    <scope>NUCLEOTIDE SEQUENCE</scope>
    <source>
        <strain evidence="1">17-VB00146</strain>
    </source>
</reference>
<dbReference type="AlphaFoldDB" id="A0A9Q3UAS2"/>
<gene>
    <name evidence="1" type="ORF">IB292_02205</name>
</gene>
<accession>A0A9Q3UAS2</accession>
<dbReference type="Proteomes" id="UP000726777">
    <property type="component" value="Unassembled WGS sequence"/>
</dbReference>
<evidence type="ECO:0000313" key="2">
    <source>
        <dbReference type="Proteomes" id="UP000726777"/>
    </source>
</evidence>
<dbReference type="EMBL" id="JACVHL010000002">
    <property type="protein sequence ID" value="MCC3803841.1"/>
    <property type="molecule type" value="Genomic_DNA"/>
</dbReference>
<sequence>MFQNILNAQSATVNGILMTCRFTDFFKDQVLEEAYGDKYKRKTERRVTLATQMANALILGDQFTFSIKELQEGLPSTSTTILLGGTVLITKFKSNYEQDFLITFHGSDYKMPNLVSAIKVDGFPLSDGYCSTDVLLAASNLNLFHNGDESCPNYYYENSDALLNAAQLQKELGSQYLVTVERVNTETEGVAGYAV</sequence>
<protein>
    <submittedName>
        <fullName evidence="1">Uncharacterized protein</fullName>
    </submittedName>
</protein>
<dbReference type="RefSeq" id="WP_228085515.1">
    <property type="nucleotide sequence ID" value="NZ_JACVHL010000002.1"/>
</dbReference>
<organism evidence="1 2">
    <name type="scientific">Vibrio parahaemolyticus</name>
    <dbReference type="NCBI Taxonomy" id="670"/>
    <lineage>
        <taxon>Bacteria</taxon>
        <taxon>Pseudomonadati</taxon>
        <taxon>Pseudomonadota</taxon>
        <taxon>Gammaproteobacteria</taxon>
        <taxon>Vibrionales</taxon>
        <taxon>Vibrionaceae</taxon>
        <taxon>Vibrio</taxon>
    </lineage>
</organism>